<feature type="region of interest" description="Disordered" evidence="4">
    <location>
        <begin position="237"/>
        <end position="314"/>
    </location>
</feature>
<dbReference type="GO" id="GO:0005634">
    <property type="term" value="C:nucleus"/>
    <property type="evidence" value="ECO:0007669"/>
    <property type="project" value="InterPro"/>
</dbReference>
<feature type="compositionally biased region" description="Basic and acidic residues" evidence="4">
    <location>
        <begin position="1"/>
        <end position="12"/>
    </location>
</feature>
<feature type="region of interest" description="Disordered" evidence="4">
    <location>
        <begin position="576"/>
        <end position="611"/>
    </location>
</feature>
<evidence type="ECO:0000256" key="3">
    <source>
        <dbReference type="SAM" id="Coils"/>
    </source>
</evidence>
<sequence>MGKRPPSREIRQPSKMLQKRRHSWRPPQQTKSTRGDVCVARRCRKVAARLEKYRILNAELTQEVATLRTSDRCNREFQIMFDRFTLKFAQIFLGVPRVQVLKKRLEESYDTLQELEEMINCFSNADRLRSFLLGEESFNFGVTGTVNSEPTRSPLIKEPPPREHRRFDENGEMDTIIEEYENSSTASLSIATKEVNSRINGFESETEAEESVISLPPQASINCGKETSKFIAQNMESEPNHKNLQTQSMKEVTTRGTNRCVTTTHDGSRRNSFQLTEPPLLDNSRRSARRSFARAEKDKPAKTSSRHKQSASSIVLKEKLRLEETFEDESGPLFKTSIPLDTSIATQIFPGPKHARSKTLLGESPPSTTVINNTIPVAGKSDEDFSQCADSTSFLSESPGPTAAFQDEIAAERSPTAINVAQIWAEARAGLPPAERSPTCTGVGAAWLEALQSVHSPSNIEDGSFLAPLATTMVVSKKPPLFTEYGNKILTTDPCKSNSQTMISPVNSAESAIPRSSESSTTLLVLPRNGRLPTSTPANSNNKSNGGVVKPSSPRLSIIELRPPFERVDDNKMDFLQQQNVDRRPRKRKATVQQRSPTRTKDQHVTSTVSSLSPWKSALRASYEAQNNFGGQTNALTKNVRFSNINKVNPTQRQMEAVVYSSPSAPAEPTNLNVSEFSNEKFPPIALINSPLIKGSRATASKSRRKHRIAPDCAKAIFDNADSNDRTINEEAKNVTNRSRRIKEHVACNELSPSSISGLSRQPSCAKSPQTKITENTTISEMKKTFAEKTIERNPRVTYVVSRQYDADGHHTKIQTGKQQQEPSQDYMGEINNASVGNNEATGDLQTCIAETGESTVVDNTTFVLGSRKRKVESPVAKRSRCQLPADNNPENVAVKTSWPSTRSASPTKGNSHSKECNISADNSSVLLCPAQVILTSDAESRRNRSSRRTSAIVSYVEPSLRVKMRRN</sequence>
<feature type="region of interest" description="Disordered" evidence="4">
    <location>
        <begin position="876"/>
        <end position="917"/>
    </location>
</feature>
<feature type="coiled-coil region" evidence="3">
    <location>
        <begin position="98"/>
        <end position="125"/>
    </location>
</feature>
<feature type="region of interest" description="Disordered" evidence="4">
    <location>
        <begin position="1"/>
        <end position="33"/>
    </location>
</feature>
<evidence type="ECO:0000256" key="1">
    <source>
        <dbReference type="ARBA" id="ARBA00010845"/>
    </source>
</evidence>
<evidence type="ECO:0000256" key="2">
    <source>
        <dbReference type="ARBA" id="ARBA00022829"/>
    </source>
</evidence>
<feature type="compositionally biased region" description="Polar residues" evidence="4">
    <location>
        <begin position="532"/>
        <end position="545"/>
    </location>
</feature>
<feature type="region of interest" description="Disordered" evidence="4">
    <location>
        <begin position="528"/>
        <end position="555"/>
    </location>
</feature>
<feature type="domain" description="Shugoshin C-terminal" evidence="5">
    <location>
        <begin position="945"/>
        <end position="967"/>
    </location>
</feature>
<dbReference type="Proteomes" id="UP000594260">
    <property type="component" value="Unplaced"/>
</dbReference>
<dbReference type="InParanoid" id="A0A7M7JEI7"/>
<reference evidence="6" key="1">
    <citation type="submission" date="2021-01" db="UniProtKB">
        <authorList>
            <consortium name="EnsemblMetazoa"/>
        </authorList>
    </citation>
    <scope>IDENTIFICATION</scope>
</reference>
<evidence type="ECO:0000259" key="5">
    <source>
        <dbReference type="Pfam" id="PF07557"/>
    </source>
</evidence>
<feature type="compositionally biased region" description="Polar residues" evidence="4">
    <location>
        <begin position="237"/>
        <end position="251"/>
    </location>
</feature>
<dbReference type="GO" id="GO:0000775">
    <property type="term" value="C:chromosome, centromeric region"/>
    <property type="evidence" value="ECO:0007669"/>
    <property type="project" value="InterPro"/>
</dbReference>
<dbReference type="GO" id="GO:0045132">
    <property type="term" value="P:meiotic chromosome segregation"/>
    <property type="evidence" value="ECO:0007669"/>
    <property type="project" value="InterPro"/>
</dbReference>
<dbReference type="OrthoDB" id="10686432at2759"/>
<dbReference type="KEGG" id="vde:111245197"/>
<proteinExistence type="inferred from homology"/>
<dbReference type="InterPro" id="IPR011515">
    <property type="entry name" value="Shugoshin_C"/>
</dbReference>
<dbReference type="GeneID" id="111245197"/>
<dbReference type="EnsemblMetazoa" id="XM_022793202">
    <property type="protein sequence ID" value="XP_022648937"/>
    <property type="gene ID" value="LOC111245197"/>
</dbReference>
<name>A0A7M7JEI7_VARDE</name>
<feature type="compositionally biased region" description="Low complexity" evidence="4">
    <location>
        <begin position="254"/>
        <end position="264"/>
    </location>
</feature>
<keyword evidence="3" id="KW-0175">Coiled coil</keyword>
<organism evidence="6 7">
    <name type="scientific">Varroa destructor</name>
    <name type="common">Honeybee mite</name>
    <dbReference type="NCBI Taxonomy" id="109461"/>
    <lineage>
        <taxon>Eukaryota</taxon>
        <taxon>Metazoa</taxon>
        <taxon>Ecdysozoa</taxon>
        <taxon>Arthropoda</taxon>
        <taxon>Chelicerata</taxon>
        <taxon>Arachnida</taxon>
        <taxon>Acari</taxon>
        <taxon>Parasitiformes</taxon>
        <taxon>Mesostigmata</taxon>
        <taxon>Gamasina</taxon>
        <taxon>Dermanyssoidea</taxon>
        <taxon>Varroidae</taxon>
        <taxon>Varroa</taxon>
    </lineage>
</organism>
<keyword evidence="2" id="KW-0159">Chromosome partition</keyword>
<evidence type="ECO:0000313" key="6">
    <source>
        <dbReference type="EnsemblMetazoa" id="XP_022648937"/>
    </source>
</evidence>
<comment type="similarity">
    <text evidence="1">Belongs to the shugoshin family.</text>
</comment>
<feature type="compositionally biased region" description="Polar residues" evidence="4">
    <location>
        <begin position="898"/>
        <end position="911"/>
    </location>
</feature>
<keyword evidence="7" id="KW-1185">Reference proteome</keyword>
<dbReference type="Pfam" id="PF07557">
    <property type="entry name" value="Shugoshin_C"/>
    <property type="match status" value="1"/>
</dbReference>
<feature type="coiled-coil region" evidence="3">
    <location>
        <begin position="43"/>
        <end position="70"/>
    </location>
</feature>
<evidence type="ECO:0000313" key="7">
    <source>
        <dbReference type="Proteomes" id="UP000594260"/>
    </source>
</evidence>
<accession>A0A7M7JEI7</accession>
<dbReference type="AlphaFoldDB" id="A0A7M7JEI7"/>
<evidence type="ECO:0000256" key="4">
    <source>
        <dbReference type="SAM" id="MobiDB-lite"/>
    </source>
</evidence>
<protein>
    <recommendedName>
        <fullName evidence="5">Shugoshin C-terminal domain-containing protein</fullName>
    </recommendedName>
</protein>
<dbReference type="RefSeq" id="XP_022648937.1">
    <property type="nucleotide sequence ID" value="XM_022793202.1"/>
</dbReference>